<feature type="transmembrane region" description="Helical" evidence="2">
    <location>
        <begin position="38"/>
        <end position="59"/>
    </location>
</feature>
<keyword evidence="2" id="KW-1133">Transmembrane helix</keyword>
<evidence type="ECO:0000256" key="1">
    <source>
        <dbReference type="SAM" id="MobiDB-lite"/>
    </source>
</evidence>
<dbReference type="SUPFAM" id="SSF53649">
    <property type="entry name" value="Alkaline phosphatase-like"/>
    <property type="match status" value="1"/>
</dbReference>
<reference evidence="4 5" key="1">
    <citation type="submission" date="2018-08" db="EMBL/GenBank/DDBJ databases">
        <title>Genomic Encyclopedia of Type Strains, Phase IV (KMG-IV): sequencing the most valuable type-strain genomes for metagenomic binning, comparative biology and taxonomic classification.</title>
        <authorList>
            <person name="Goeker M."/>
        </authorList>
    </citation>
    <scope>NUCLEOTIDE SEQUENCE [LARGE SCALE GENOMIC DNA]</scope>
    <source>
        <strain evidence="4 5">DSM 25527</strain>
    </source>
</reference>
<evidence type="ECO:0000313" key="4">
    <source>
        <dbReference type="EMBL" id="RIA46941.1"/>
    </source>
</evidence>
<dbReference type="EMBL" id="QXDC01000002">
    <property type="protein sequence ID" value="RIA46941.1"/>
    <property type="molecule type" value="Genomic_DNA"/>
</dbReference>
<protein>
    <submittedName>
        <fullName evidence="4">Putative sulfatase</fullName>
    </submittedName>
</protein>
<comment type="caution">
    <text evidence="4">The sequence shown here is derived from an EMBL/GenBank/DDBJ whole genome shotgun (WGS) entry which is preliminary data.</text>
</comment>
<dbReference type="Proteomes" id="UP000266568">
    <property type="component" value="Unassembled WGS sequence"/>
</dbReference>
<sequence>MAQHSCLTGASSSTDGDGSEGDGTARIRRRRDLISRRLLIGAAVALTLTAGTLPAAVAAPAKRPNILIAISDDQSYPYASAYGSRFVRTPAFDRVAARGALFSHAFASSPGCSPSRAALLTGLNSWSTGAAGTHASNFPAIFTTIPERLAQERYHVGYTGKGWGPGRWQDERQNNPAGPVYDRIRLTPPSKAISPVDYAANFNAFLDARQGDAPFFFWYGAHEPHLPFTPGAGSVDTWRAGRTTVPPFLADTPAAHSTLADYAFEIEWFDRHLGRMLDELERRGELDNTIVIVTSDNGMPFPRAKANLYDSGLRVPLAIAWPGHVDSGRRLDQLVSLVDLAPTIYAAAGVAPPYRMAGVDLLPLLGGDGARAFKARDFVAAGRERHSSSRWHNLGYPARSLRTRDFLYIRNFHPERGPAGAPRALSDDNSPGQDHMAYFDIDRSGIQKDMFEHRDDATVRRLFDLAVAPRPPRELYDLRNDPDQQHNVADQPEYARIADEMDLKLIRYLVETGDPRVGRYPEQWEQYPRLEGVTRKFPPPLD</sequence>
<dbReference type="Gene3D" id="3.40.720.10">
    <property type="entry name" value="Alkaline Phosphatase, subunit A"/>
    <property type="match status" value="1"/>
</dbReference>
<keyword evidence="2" id="KW-0812">Transmembrane</keyword>
<proteinExistence type="predicted"/>
<accession>A0A397PMJ7</accession>
<feature type="region of interest" description="Disordered" evidence="1">
    <location>
        <begin position="1"/>
        <end position="24"/>
    </location>
</feature>
<dbReference type="PANTHER" id="PTHR43751:SF1">
    <property type="entry name" value="SULFATASE ATSG-RELATED"/>
    <property type="match status" value="1"/>
</dbReference>
<dbReference type="InterPro" id="IPR000917">
    <property type="entry name" value="Sulfatase_N"/>
</dbReference>
<dbReference type="OrthoDB" id="9803751at2"/>
<dbReference type="InterPro" id="IPR052701">
    <property type="entry name" value="GAG_Ulvan_Degrading_Sulfatases"/>
</dbReference>
<dbReference type="PANTHER" id="PTHR43751">
    <property type="entry name" value="SULFATASE"/>
    <property type="match status" value="1"/>
</dbReference>
<keyword evidence="2" id="KW-0472">Membrane</keyword>
<organism evidence="4 5">
    <name type="scientific">Hephaestia caeni</name>
    <dbReference type="NCBI Taxonomy" id="645617"/>
    <lineage>
        <taxon>Bacteria</taxon>
        <taxon>Pseudomonadati</taxon>
        <taxon>Pseudomonadota</taxon>
        <taxon>Alphaproteobacteria</taxon>
        <taxon>Sphingomonadales</taxon>
        <taxon>Sphingomonadaceae</taxon>
        <taxon>Hephaestia</taxon>
    </lineage>
</organism>
<name>A0A397PMJ7_9SPHN</name>
<dbReference type="AlphaFoldDB" id="A0A397PMJ7"/>
<dbReference type="InterPro" id="IPR017850">
    <property type="entry name" value="Alkaline_phosphatase_core_sf"/>
</dbReference>
<evidence type="ECO:0000313" key="5">
    <source>
        <dbReference type="Proteomes" id="UP000266568"/>
    </source>
</evidence>
<keyword evidence="5" id="KW-1185">Reference proteome</keyword>
<dbReference type="Pfam" id="PF00884">
    <property type="entry name" value="Sulfatase"/>
    <property type="match status" value="1"/>
</dbReference>
<evidence type="ECO:0000259" key="3">
    <source>
        <dbReference type="Pfam" id="PF00884"/>
    </source>
</evidence>
<dbReference type="CDD" id="cd16027">
    <property type="entry name" value="SGSH"/>
    <property type="match status" value="1"/>
</dbReference>
<evidence type="ECO:0000256" key="2">
    <source>
        <dbReference type="SAM" id="Phobius"/>
    </source>
</evidence>
<feature type="domain" description="Sulfatase N-terminal" evidence="3">
    <location>
        <begin position="64"/>
        <end position="350"/>
    </location>
</feature>
<gene>
    <name evidence="4" type="ORF">DFR49_1503</name>
</gene>